<dbReference type="Pfam" id="PF00378">
    <property type="entry name" value="ECH_1"/>
    <property type="match status" value="1"/>
</dbReference>
<dbReference type="Pfam" id="PF02771">
    <property type="entry name" value="Acyl-CoA_dh_N"/>
    <property type="match status" value="1"/>
</dbReference>
<keyword evidence="4" id="KW-0596">Phosphopantetheine</keyword>
<dbReference type="Pfam" id="PF00501">
    <property type="entry name" value="AMP-binding"/>
    <property type="match status" value="1"/>
</dbReference>
<keyword evidence="10" id="KW-0732">Signal</keyword>
<dbReference type="Gene3D" id="3.20.20.70">
    <property type="entry name" value="Aldolase class I"/>
    <property type="match status" value="1"/>
</dbReference>
<keyword evidence="12" id="KW-0274">FAD</keyword>
<comment type="caution">
    <text evidence="20">The sequence shown here is derived from an EMBL/GenBank/DDBJ whole genome shotgun (WGS) entry which is preliminary data.</text>
</comment>
<reference evidence="20" key="1">
    <citation type="submission" date="2023-08" db="EMBL/GenBank/DDBJ databases">
        <authorList>
            <person name="Chen Y."/>
            <person name="Shah S."/>
            <person name="Dougan E. K."/>
            <person name="Thang M."/>
            <person name="Chan C."/>
        </authorList>
    </citation>
    <scope>NUCLEOTIDE SEQUENCE</scope>
</reference>
<dbReference type="SUPFAM" id="SSF51905">
    <property type="entry name" value="FAD/NAD(P)-binding domain"/>
    <property type="match status" value="1"/>
</dbReference>
<dbReference type="GO" id="GO:0050660">
    <property type="term" value="F:flavin adenine dinucleotide binding"/>
    <property type="evidence" value="ECO:0007669"/>
    <property type="project" value="InterPro"/>
</dbReference>
<dbReference type="InterPro" id="IPR001155">
    <property type="entry name" value="OxRdtase_FMN_N"/>
</dbReference>
<dbReference type="SUPFAM" id="SSF56645">
    <property type="entry name" value="Acyl-CoA dehydrogenase NM domain-like"/>
    <property type="match status" value="1"/>
</dbReference>
<dbReference type="CDD" id="cd02932">
    <property type="entry name" value="OYE_YqiM_FMN"/>
    <property type="match status" value="1"/>
</dbReference>
<dbReference type="GO" id="GO:0016627">
    <property type="term" value="F:oxidoreductase activity, acting on the CH-CH group of donors"/>
    <property type="evidence" value="ECO:0007669"/>
    <property type="project" value="InterPro"/>
</dbReference>
<evidence type="ECO:0000313" key="20">
    <source>
        <dbReference type="EMBL" id="CAJ1391241.1"/>
    </source>
</evidence>
<dbReference type="NCBIfam" id="NF006101">
    <property type="entry name" value="PRK08255.1"/>
    <property type="match status" value="1"/>
</dbReference>
<dbReference type="InterPro" id="IPR013974">
    <property type="entry name" value="SAF"/>
</dbReference>
<feature type="transmembrane region" description="Helical" evidence="17">
    <location>
        <begin position="3132"/>
        <end position="3150"/>
    </location>
</feature>
<dbReference type="InterPro" id="IPR013785">
    <property type="entry name" value="Aldolase_TIM"/>
</dbReference>
<dbReference type="Gene3D" id="3.50.50.60">
    <property type="entry name" value="FAD/NAD(P)-binding domain"/>
    <property type="match status" value="1"/>
</dbReference>
<dbReference type="PROSITE" id="PS00061">
    <property type="entry name" value="ADH_SHORT"/>
    <property type="match status" value="1"/>
</dbReference>
<dbReference type="CDD" id="cd05233">
    <property type="entry name" value="SDR_c"/>
    <property type="match status" value="1"/>
</dbReference>
<keyword evidence="15 17" id="KW-0472">Membrane</keyword>
<dbReference type="InterPro" id="IPR046373">
    <property type="entry name" value="Acyl-CoA_Oxase/DH_mid-dom_sf"/>
</dbReference>
<dbReference type="SMART" id="SM00347">
    <property type="entry name" value="HTH_MARR"/>
    <property type="match status" value="1"/>
</dbReference>
<dbReference type="Pfam" id="PF02653">
    <property type="entry name" value="BPD_transp_2"/>
    <property type="match status" value="2"/>
</dbReference>
<dbReference type="GO" id="GO:0044550">
    <property type="term" value="P:secondary metabolite biosynthetic process"/>
    <property type="evidence" value="ECO:0007669"/>
    <property type="project" value="TreeGrafter"/>
</dbReference>
<dbReference type="InterPro" id="IPR014748">
    <property type="entry name" value="Enoyl-CoA_hydra_C"/>
</dbReference>
<feature type="transmembrane region" description="Helical" evidence="17">
    <location>
        <begin position="3330"/>
        <end position="3355"/>
    </location>
</feature>
<evidence type="ECO:0000256" key="12">
    <source>
        <dbReference type="ARBA" id="ARBA00022827"/>
    </source>
</evidence>
<dbReference type="InterPro" id="IPR020845">
    <property type="entry name" value="AMP-binding_CS"/>
</dbReference>
<dbReference type="FunFam" id="3.40.50.720:FF:000084">
    <property type="entry name" value="Short-chain dehydrogenase reductase"/>
    <property type="match status" value="1"/>
</dbReference>
<dbReference type="PROSITE" id="PS50893">
    <property type="entry name" value="ABC_TRANSPORTER_2"/>
    <property type="match status" value="2"/>
</dbReference>
<keyword evidence="14 17" id="KW-1133">Transmembrane helix</keyword>
<dbReference type="PROSITE" id="PS00455">
    <property type="entry name" value="AMP_BINDING"/>
    <property type="match status" value="1"/>
</dbReference>
<evidence type="ECO:0000256" key="1">
    <source>
        <dbReference type="ARBA" id="ARBA00001974"/>
    </source>
</evidence>
<feature type="transmembrane region" description="Helical" evidence="17">
    <location>
        <begin position="3170"/>
        <end position="3189"/>
    </location>
</feature>
<feature type="domain" description="ABC transporter" evidence="18">
    <location>
        <begin position="3383"/>
        <end position="3626"/>
    </location>
</feature>
<dbReference type="GO" id="GO:0005886">
    <property type="term" value="C:plasma membrane"/>
    <property type="evidence" value="ECO:0007669"/>
    <property type="project" value="UniProtKB-SubCell"/>
</dbReference>
<dbReference type="Proteomes" id="UP001178507">
    <property type="component" value="Unassembled WGS sequence"/>
</dbReference>
<dbReference type="SUPFAM" id="SSF55298">
    <property type="entry name" value="YjgF-like"/>
    <property type="match status" value="1"/>
</dbReference>
<feature type="transmembrane region" description="Helical" evidence="17">
    <location>
        <begin position="2833"/>
        <end position="2849"/>
    </location>
</feature>
<organism evidence="20 21">
    <name type="scientific">Effrenium voratum</name>
    <dbReference type="NCBI Taxonomy" id="2562239"/>
    <lineage>
        <taxon>Eukaryota</taxon>
        <taxon>Sar</taxon>
        <taxon>Alveolata</taxon>
        <taxon>Dinophyceae</taxon>
        <taxon>Suessiales</taxon>
        <taxon>Symbiodiniaceae</taxon>
        <taxon>Effrenium</taxon>
    </lineage>
</organism>
<feature type="transmembrane region" description="Helical" evidence="17">
    <location>
        <begin position="3196"/>
        <end position="3219"/>
    </location>
</feature>
<dbReference type="GO" id="GO:0016829">
    <property type="term" value="F:lyase activity"/>
    <property type="evidence" value="ECO:0007669"/>
    <property type="project" value="UniProtKB-KW"/>
</dbReference>
<dbReference type="Gene3D" id="1.10.540.10">
    <property type="entry name" value="Acyl-CoA dehydrogenase/oxidase, N-terminal domain"/>
    <property type="match status" value="1"/>
</dbReference>
<dbReference type="InterPro" id="IPR036188">
    <property type="entry name" value="FAD/NAD-bd_sf"/>
</dbReference>
<comment type="similarity">
    <text evidence="3">Belongs to the acyl-CoA dehydrogenase family.</text>
</comment>
<evidence type="ECO:0000256" key="9">
    <source>
        <dbReference type="ARBA" id="ARBA00022692"/>
    </source>
</evidence>
<dbReference type="Gene3D" id="2.60.120.10">
    <property type="entry name" value="Jelly Rolls"/>
    <property type="match status" value="1"/>
</dbReference>
<dbReference type="GO" id="GO:0005524">
    <property type="term" value="F:ATP binding"/>
    <property type="evidence" value="ECO:0007669"/>
    <property type="project" value="UniProtKB-KW"/>
</dbReference>
<dbReference type="InterPro" id="IPR002347">
    <property type="entry name" value="SDR_fam"/>
</dbReference>
<dbReference type="Gene3D" id="3.30.1330.40">
    <property type="entry name" value="RutC-like"/>
    <property type="match status" value="1"/>
</dbReference>
<dbReference type="InterPro" id="IPR044152">
    <property type="entry name" value="YqjM-like"/>
</dbReference>
<dbReference type="InterPro" id="IPR044144">
    <property type="entry name" value="SAF_UxaA/GarD"/>
</dbReference>
<dbReference type="CDD" id="cd11613">
    <property type="entry name" value="SAF_AH_GD"/>
    <property type="match status" value="1"/>
</dbReference>
<feature type="transmembrane region" description="Helical" evidence="17">
    <location>
        <begin position="2980"/>
        <end position="3002"/>
    </location>
</feature>
<comment type="cofactor">
    <cofactor evidence="1">
        <name>FAD</name>
        <dbReference type="ChEBI" id="CHEBI:57692"/>
    </cofactor>
</comment>
<dbReference type="SMART" id="SM00382">
    <property type="entry name" value="AAA"/>
    <property type="match status" value="2"/>
</dbReference>
<dbReference type="InterPro" id="IPR035959">
    <property type="entry name" value="RutC-like_sf"/>
</dbReference>
<dbReference type="InterPro" id="IPR013096">
    <property type="entry name" value="Cupin_2"/>
</dbReference>
<dbReference type="InterPro" id="IPR001851">
    <property type="entry name" value="ABC_transp_permease"/>
</dbReference>
<keyword evidence="21" id="KW-1185">Reference proteome</keyword>
<evidence type="ECO:0000259" key="19">
    <source>
        <dbReference type="PROSITE" id="PS50995"/>
    </source>
</evidence>
<dbReference type="InterPro" id="IPR003593">
    <property type="entry name" value="AAA+_ATPase"/>
</dbReference>
<protein>
    <recommendedName>
        <fullName evidence="22">3-hydroxyacyl-CoA dehydrogenase</fullName>
    </recommendedName>
</protein>
<dbReference type="GO" id="GO:0003959">
    <property type="term" value="F:NADPH dehydrogenase activity"/>
    <property type="evidence" value="ECO:0007669"/>
    <property type="project" value="InterPro"/>
</dbReference>
<keyword evidence="5" id="KW-1003">Cell membrane</keyword>
<dbReference type="CDD" id="cd06558">
    <property type="entry name" value="crotonase-like"/>
    <property type="match status" value="1"/>
</dbReference>
<dbReference type="InterPro" id="IPR011008">
    <property type="entry name" value="Dimeric_a/b-barrel"/>
</dbReference>
<dbReference type="InterPro" id="IPR036250">
    <property type="entry name" value="AcylCo_DH-like_C"/>
</dbReference>
<dbReference type="PRINTS" id="PR00081">
    <property type="entry name" value="GDHRDH"/>
</dbReference>
<feature type="transmembrane region" description="Helical" evidence="17">
    <location>
        <begin position="3076"/>
        <end position="3095"/>
    </location>
</feature>
<dbReference type="Gene3D" id="1.10.10.10">
    <property type="entry name" value="Winged helix-like DNA-binding domain superfamily/Winged helix DNA-binding domain"/>
    <property type="match status" value="1"/>
</dbReference>
<dbReference type="InterPro" id="IPR028082">
    <property type="entry name" value="Peripla_BP_I"/>
</dbReference>
<dbReference type="GO" id="GO:0003700">
    <property type="term" value="F:DNA-binding transcription factor activity"/>
    <property type="evidence" value="ECO:0007669"/>
    <property type="project" value="InterPro"/>
</dbReference>
<dbReference type="GO" id="GO:0016887">
    <property type="term" value="F:ATP hydrolysis activity"/>
    <property type="evidence" value="ECO:0007669"/>
    <property type="project" value="InterPro"/>
</dbReference>
<dbReference type="SUPFAM" id="SSF51395">
    <property type="entry name" value="FMN-linked oxidoreductases"/>
    <property type="match status" value="1"/>
</dbReference>
<dbReference type="InterPro" id="IPR007392">
    <property type="entry name" value="GD_AH_second"/>
</dbReference>
<dbReference type="InterPro" id="IPR009075">
    <property type="entry name" value="AcylCo_DH/oxidase_C"/>
</dbReference>
<feature type="transmembrane region" description="Helical" evidence="17">
    <location>
        <begin position="3014"/>
        <end position="3041"/>
    </location>
</feature>
<keyword evidence="11" id="KW-0547">Nucleotide-binding</keyword>
<dbReference type="NCBIfam" id="NF006107">
    <property type="entry name" value="PRK08258.1"/>
    <property type="match status" value="1"/>
</dbReference>
<dbReference type="PROSITE" id="PS00211">
    <property type="entry name" value="ABC_TRANSPORTER_1"/>
    <property type="match status" value="1"/>
</dbReference>
<evidence type="ECO:0000256" key="17">
    <source>
        <dbReference type="SAM" id="Phobius"/>
    </source>
</evidence>
<dbReference type="Pfam" id="PF00441">
    <property type="entry name" value="Acyl-CoA_dh_1"/>
    <property type="match status" value="1"/>
</dbReference>
<dbReference type="CDD" id="cd06359">
    <property type="entry name" value="PBP1_Nba-like"/>
    <property type="match status" value="1"/>
</dbReference>
<dbReference type="InterPro" id="IPR017871">
    <property type="entry name" value="ABC_transporter-like_CS"/>
</dbReference>
<evidence type="ECO:0000256" key="6">
    <source>
        <dbReference type="ARBA" id="ARBA00022553"/>
    </source>
</evidence>
<dbReference type="Pfam" id="PF13193">
    <property type="entry name" value="AMP-binding_C"/>
    <property type="match status" value="1"/>
</dbReference>
<dbReference type="CDD" id="cd06582">
    <property type="entry name" value="TM_PBP1_LivH_like"/>
    <property type="match status" value="1"/>
</dbReference>
<evidence type="ECO:0000256" key="7">
    <source>
        <dbReference type="ARBA" id="ARBA00022598"/>
    </source>
</evidence>
<dbReference type="InterPro" id="IPR048332">
    <property type="entry name" value="GD_AH_C"/>
</dbReference>
<feature type="transmembrane region" description="Helical" evidence="17">
    <location>
        <begin position="3239"/>
        <end position="3258"/>
    </location>
</feature>
<dbReference type="CDD" id="cd06581">
    <property type="entry name" value="TM_PBP1_LivM_like"/>
    <property type="match status" value="1"/>
</dbReference>
<dbReference type="Gene3D" id="2.40.110.10">
    <property type="entry name" value="Butyryl-CoA Dehydrogenase, subunit A, domain 2"/>
    <property type="match status" value="1"/>
</dbReference>
<dbReference type="Pfam" id="PF07883">
    <property type="entry name" value="Cupin_2"/>
    <property type="match status" value="1"/>
</dbReference>
<dbReference type="InterPro" id="IPR018376">
    <property type="entry name" value="Enoyl-CoA_hyd/isom_CS"/>
</dbReference>
<dbReference type="GO" id="GO:0050661">
    <property type="term" value="F:NADP binding"/>
    <property type="evidence" value="ECO:0007669"/>
    <property type="project" value="InterPro"/>
</dbReference>
<sequence>MKLRDPSHDIVVIERNRPDDTFGWGVVLSDETLENLADNDPASARAIGANFAYWDDIALHFQGQRLVSTGHGFCGIGRMKLLELLQDRARELGIEMRFETEIESAEDYRRDFDLVVASDGLNSKTRTLYADTFKPDIEQRLCQFVWLGTRQTFADAFTFIFEQTEHGWVWAHAYQFDDDTATFIVECAQDTFDAFGFGQMSQEESIAVCEAIFKDHLGGHSLMTNANHIRGSAWLRFPRVLCEKWSHENVVLLGDAAATAHFSIGSGTKLAFESAIALAEYLHTEADMTAAFAKYEDERRLEVLRLQSAARNSLEWFEHVDRYLHLDPVQFYYSMLTRSQRISHENLRLRDPDWLRSAEKWFQEKAGVGANAPVRAPMFAPFRLRRMDLKNRVVVSPMAQYKAVDGCPTDWHFVHYAERAKGGAGLVYTEMTCVSPEGRITPGCPGLYAPDHEAAWRRLTEFVHAETDAKVCCQIGHSGRKGSTQLGWEEMDAPLPDGNWETVSASPIPWSDRNPAPREMSRADMDMVRDQFVAAAEMADRAGFDMIELHAAHGYLVSSFISPLSNRRSDAYGGSLENRMRWPLELFAAMRAAWPAEKPMSVRISAHDWVGDDGVTPDEAVEIARMFEQAGADIIDVSAGQTSTDARPVYGRMFQTPFSDRIRNETGVATMAVGNIYEADHVNSILMAGRADLVCLARPHLADPYWTVHAGAAIGDRGHGGARMTLDGRHAVITGGGSGVGAATARAFADAGAVVTVMGRREEPLRAQAEHERIGYQLCDVTDADAVTKAFEAARDACGPVSIVVANAGDAASKPFAAMQAIDLDVMLAVNVTGVFNAYKAALADMQALGWGRMIATASTAGLKGYGYVSGYCAAKHGVVGLTRALAIELARTGITVNAICPGFIETPLLDRSIETIVAKTGKSAEEAAKSLRAGNPQGRFIQPDEVAQTALWLASDAARSVNGHALSISGGELRLWLRFLKAQSSIEAEIRRRLRDQYGSTLPRFDVMSALARFPDGLKMSEISGLLKVSNGNVTGIVDRLTQDGLALRVAVPGDRRAQLVRLTPAGQSAFAELAQAHEAWLDEMLGGLGPDELAETRAMRSDTRHFKCTIDGPVARIALNRPERKNPLTFESYAELRDWFRDLHYDDEVHAVVFLPNGGNFSSGGDVHDIIGPLTQMSMKELLAFTRMTGDLVKAMIHCGKPIIAAVEGICAGAGAIIAMASDLRVATPDAKVAFLFNRVGLAGCDMGACAMLPRIIGQGRANELLYLGRSMSAEEGHAWGFFNRLSDAAELESVAMELAERICAGPTFANAMTKTMLAQEWSMSLDQAIEAEAQAQAICMQGNDFRRRLMADRSFLDWPFFDDRHRALADEIDAWAVGHLGGVDHADVDAACRTLVSDLGAAGFLEHTGAEDGKLDVRTLCLIRETLARHEGLADFAFAMQGLGTGAISLFGSSDQKAQWLPLSRSGKAIAAFALTEPQSGSDVANSTMTATRDGDAFVLDGEKTWISNGGIADVYTVFARTGEAPGAKGLSAFIVPAGIDGFEVTERLETIAPHPLATLRFSACKIPASSMIGNPGEGFRIAMSVLDIFRPTVGAAALGFARRALDESIGRVAKRHVQGAPLSDLQMVQGHIADMALDVDAAALLIYRAAWTKDMGAPRITREAAMAKLFATDRAQEVIDKAVQLHGADGVRSGHAVETLYREIRALRIYEGASDVQRRTAMKELEKGITENGVGYKETTWNILGQTYYPKAVCESTFAFETNSAPGDAVPVHIHPTQDEFILVQEGELDLKLDGKWTKAREGDLVRMPRGIPHGYFNKSDKPCRALFWVSPAGKLKELFEELHNMTDVEAVVKVSAEHDVDFLPPEANWPDLLLDGFDYPERLNAGVELTDAMVGKGFGDHTALIGNGRRRTYKELTDWTNRLAHALVDDIGVKPGNRVLIRSANNPAMVACWLAATKAGAVVVNSMPMLRAAELSKYIDKAEIAFALCDTRLMDEMEPCAATNAFLKRVVGFDGTSNHDAELDQLALEKPVRFDAVQTAQDDVALLGFTSGSTGEPKATMHFHRDLMIIADGYAAEVLGVTPDDVFVGSPPLAFTFGLGGLAIFPLRFGATATLLENASPPNMIEIIEKYKATVCFTAPTAYRAMLRGMEEGADLSSLRAAVSAGETLPAPVYEEWREKTGKPMLDGIGATELLHIFISNRFDDHKPACTGKPVTGYEAKVVDEKGDIVAAGEMGRLAVRGPTGCRYLRGENQAKYVMDGWNITGDTFRVDDDGYFHFAARNDDIIVSAGYNIAGPEVEAALLAHPDVAECAVIGAPDEERGAIVQAHVVVGPDASPDEALVKTLQDHVKATIAPYKYPRSIVFVDALPKTQTGKVQRFRLKPSPRTTYDVADEIARREIHSELYSTSGEYDLLAKLYIPEEEDIGRFINDRLLDIDGIERSLTTLTFRVGMITTLSGGGAGLGIDVRDGFLLAIKQSGRDDIEVIVEDDQRKPDVAVQLADKMVQAEQVDVLTGIIWSNLAMAVVPSVTAQGKFYLSPNAGPSALAGAGCHPNYFNVAWQNDNLHEAAGAYANSAGYSKSFILAPNYPAGQDALTGYKRFFEGELAGEIYTTLGQTDYAAEIAQIRASDADSVFFFLPGGMGIAFLKQYQDSGIDIPVVGPAFSFDQGILQAVGDAALGVVNTSQWSKDIDNPTNAAFVESFQAEYGRLPSLYASQGFDTANLLISALEKADVSDADAFRDALRAADFDSTRGDFEFGPNHHPIQTIYAREVIKEGDVYTNKLIGPALENHADAYAGFGIMLFLMAAGLTLIFGVMGLINLAHGSLYMIGAFAAATVAGYTGSFVLALAAALAAAAIVGAIVELVVIRRLYDKDHLDQVLATFALILIFSEGTRWLFGSFPLFLDIPDYLSGPVTLPGGIQYPLYRLFLIVVGLLIALGLGALITKTRIGIQIRAGENDREMIAALGIDISRLYTLVFALGAGLAGIAGALVGAIQSVQVGMGEPVLILAFVVIVIGGIGSMKGALIGAILVGLTDTLGGIFLPELLKLFTDPATATSVGSEVMIAERYLNAAILAIFFVVPAWAWWANEPFTITLMTRAAIFALAAVGLNVALGLGGLVSLGHAAFFGIGGYAMGILAFHAQTVTPVMEWPFVIEGTKSMPVIWLTAIVLSALAALVIGHLSLRTSGVYFIMITLAFGQMFFFFSISWSAYGGEDGLSIWVRNDFPGLNTLQPIQFYGLCLAILCTVLWFTSRLARSPFGLALNAARQVPQRVETVGLNATRLKLVAFVISGAITGLAGALFADLNRFVSPTMFSWQMSGEIMVFIIIGGVARLFGPVAGALVFVALEHFLGGLSDYWLVYLGALLLLIVLFGRGGLIGIVSGRSFGALKASDDVSIDLRPGEIHAIIGPNGAGKSTLIAQICGTLMPDAGSVHLLGRDVTQQSTRARAKAGLGRTFQISALAMQDTVLQNAVLGALGASGRPWRFLSPALEDADLRARAEAALERVGLQDHAATRTAELSHGQRRQLEVAVALTLEPSVFVMDEPMAGLGSEGSKRLTGFLDELRHEAPILLVEHDMDAVFTLADRISVLVYGKVIASGSIDEIQSDRQALFGVDLDIGAGEVVALMGRNGMGKTTTVKCICGMLPFKGSITFSGHDLGRLPSHKAARLGLGLVPEGRRCFAGLTVYENLIAAARPGYWTHERVVELFPRLGERRNQISASLSGGEQQMLAIGRALMTNPKLLILDEATEGLAPIIKQEIWAAIARLKTEAGLSILMIDKSLKELRAICDRATIIERGRTVWRGEMAALTNDVTMTAEGRTDYGPTIMTTKTIQPDDWAPARGYANGMLTPDGTLQIGGQIGWNKDQVFETHDFVGQLEQTLRNIAAIVEAAGGKVTDITRLTWFITDKRAYVARQKEVGAAYRAVFGKHFPAMSVVVVSGLIEDDALIEIEATAHLACDFQTMLTAPTARALRLTDADNIVVAIEPFSAGDAFAGVTASQRVPRGHKMAVEAIARDAAVVKYGQVIGFAREDITPGSWVHEHNVYLHSFDRDYAFGTETKPTAFVTPERRRTFQGFRRANGKYGTRNYVAVLTSVNCSASAARFIADHVTRSGILADYPNVDGVISLVHGTGCGLDTHGEAYELLKRTQWGFATNPNVGGVLMVGLGCEAFQIPRWMRSYGISEDATFRTLTIQEVGGTRKTVEAGVRAVEEMLPIVNEATRGEAPASELMLALQCGGSDGYSGITANPALGVAVDLLVAEGGTAILSETPEIYGAEHLLMHRAGSTQVGEKLAERIRWWEDYTARHNMEMNNNPSPGNKAGGLTTILEKSLGAAAKGGSTNLNGVFDYADPVTAKGLVFMDTPGYDPVSATGQVAGGANVLCFTTGQG</sequence>
<dbReference type="InterPro" id="IPR001753">
    <property type="entry name" value="Enoyl-CoA_hydra/iso"/>
</dbReference>
<dbReference type="Gene3D" id="3.40.50.720">
    <property type="entry name" value="NAD(P)-binding Rossmann-like Domain"/>
    <property type="match status" value="1"/>
</dbReference>
<dbReference type="PROSITE" id="PS50995">
    <property type="entry name" value="HTH_MARR_2"/>
    <property type="match status" value="1"/>
</dbReference>
<dbReference type="SMART" id="SM00822">
    <property type="entry name" value="PKS_KR"/>
    <property type="match status" value="1"/>
</dbReference>
<keyword evidence="6" id="KW-0597">Phosphoprotein</keyword>
<name>A0AA36N1M8_9DINO</name>
<keyword evidence="8" id="KW-0285">Flavoprotein</keyword>
<dbReference type="FunFam" id="1.20.140.10:FF:000004">
    <property type="entry name" value="Acyl-CoA dehydrogenase FadE25"/>
    <property type="match status" value="1"/>
</dbReference>
<dbReference type="Pfam" id="PF08666">
    <property type="entry name" value="SAF"/>
    <property type="match status" value="1"/>
</dbReference>
<dbReference type="Gene3D" id="3.40.50.300">
    <property type="entry name" value="P-loop containing nucleotide triphosphate hydrolases"/>
    <property type="match status" value="2"/>
</dbReference>
<dbReference type="Gene3D" id="1.10.12.10">
    <property type="entry name" value="Lyase 2-enoyl-coa Hydratase, Chain A, domain 2"/>
    <property type="match status" value="1"/>
</dbReference>
<dbReference type="GO" id="GO:0016878">
    <property type="term" value="F:acid-thiol ligase activity"/>
    <property type="evidence" value="ECO:0007669"/>
    <property type="project" value="TreeGrafter"/>
</dbReference>
<keyword evidence="16" id="KW-0456">Lyase</keyword>
<evidence type="ECO:0000313" key="21">
    <source>
        <dbReference type="Proteomes" id="UP001178507"/>
    </source>
</evidence>
<dbReference type="Pfam" id="PF01042">
    <property type="entry name" value="Ribonuc_L-PSP"/>
    <property type="match status" value="1"/>
</dbReference>
<dbReference type="Gene3D" id="3.40.50.12780">
    <property type="entry name" value="N-terminal domain of ligase-like"/>
    <property type="match status" value="1"/>
</dbReference>
<dbReference type="InterPro" id="IPR000835">
    <property type="entry name" value="HTH_MarR-typ"/>
</dbReference>
<dbReference type="InterPro" id="IPR006175">
    <property type="entry name" value="YjgF/YER057c/UK114"/>
</dbReference>
<dbReference type="SUPFAM" id="SSF51182">
    <property type="entry name" value="RmlC-like cupins"/>
    <property type="match status" value="1"/>
</dbReference>
<feature type="transmembrane region" description="Helical" evidence="17">
    <location>
        <begin position="2886"/>
        <end position="2911"/>
    </location>
</feature>
<evidence type="ECO:0000256" key="13">
    <source>
        <dbReference type="ARBA" id="ARBA00022840"/>
    </source>
</evidence>
<dbReference type="InterPro" id="IPR036291">
    <property type="entry name" value="NAD(P)-bd_dom_sf"/>
</dbReference>
<dbReference type="CDD" id="cd03219">
    <property type="entry name" value="ABC_Mj1267_LivG_branched"/>
    <property type="match status" value="1"/>
</dbReference>
<dbReference type="SUPFAM" id="SSF52540">
    <property type="entry name" value="P-loop containing nucleoside triphosphate hydrolases"/>
    <property type="match status" value="2"/>
</dbReference>
<dbReference type="InterPro" id="IPR028081">
    <property type="entry name" value="Leu-bd"/>
</dbReference>
<dbReference type="InterPro" id="IPR020904">
    <property type="entry name" value="Sc_DH/Rdtase_CS"/>
</dbReference>
<dbReference type="InterPro" id="IPR045851">
    <property type="entry name" value="AMP-bd_C_sf"/>
</dbReference>
<feature type="transmembrane region" description="Helical" evidence="17">
    <location>
        <begin position="3107"/>
        <end position="3127"/>
    </location>
</feature>
<dbReference type="InterPro" id="IPR000873">
    <property type="entry name" value="AMP-dep_synth/lig_dom"/>
</dbReference>
<dbReference type="Gene3D" id="3.30.300.30">
    <property type="match status" value="1"/>
</dbReference>
<comment type="subcellular location">
    <subcellularLocation>
        <location evidence="2">Cell membrane</location>
        <topology evidence="2">Multi-pass membrane protein</topology>
    </subcellularLocation>
</comment>
<dbReference type="SUPFAM" id="SSF52096">
    <property type="entry name" value="ClpP/crotonase"/>
    <property type="match status" value="1"/>
</dbReference>
<dbReference type="Gene3D" id="3.90.226.10">
    <property type="entry name" value="2-enoyl-CoA Hydratase, Chain A, domain 1"/>
    <property type="match status" value="1"/>
</dbReference>
<dbReference type="GO" id="GO:0010181">
    <property type="term" value="F:FMN binding"/>
    <property type="evidence" value="ECO:0007669"/>
    <property type="project" value="InterPro"/>
</dbReference>
<dbReference type="InterPro" id="IPR025110">
    <property type="entry name" value="AMP-bd_C"/>
</dbReference>
<evidence type="ECO:0000259" key="18">
    <source>
        <dbReference type="PROSITE" id="PS50893"/>
    </source>
</evidence>
<dbReference type="SMART" id="SM00858">
    <property type="entry name" value="SAF"/>
    <property type="match status" value="1"/>
</dbReference>
<dbReference type="InterPro" id="IPR003439">
    <property type="entry name" value="ABC_transporter-like_ATP-bd"/>
</dbReference>
<evidence type="ECO:0000256" key="10">
    <source>
        <dbReference type="ARBA" id="ARBA00022729"/>
    </source>
</evidence>
<dbReference type="InterPro" id="IPR043428">
    <property type="entry name" value="LivM-like"/>
</dbReference>
<dbReference type="InterPro" id="IPR037069">
    <property type="entry name" value="AcylCoA_DH/ox_N_sf"/>
</dbReference>
<dbReference type="EMBL" id="CAUJNA010002223">
    <property type="protein sequence ID" value="CAJ1391241.1"/>
    <property type="molecule type" value="Genomic_DNA"/>
</dbReference>
<dbReference type="SUPFAM" id="SSF46785">
    <property type="entry name" value="Winged helix' DNA-binding domain"/>
    <property type="match status" value="1"/>
</dbReference>
<evidence type="ECO:0000256" key="8">
    <source>
        <dbReference type="ARBA" id="ARBA00022630"/>
    </source>
</evidence>
<evidence type="ECO:0000256" key="4">
    <source>
        <dbReference type="ARBA" id="ARBA00022450"/>
    </source>
</evidence>
<dbReference type="PANTHER" id="PTHR43352:SF1">
    <property type="entry name" value="ANTHRANILATE--COA LIGASE"/>
    <property type="match status" value="1"/>
</dbReference>
<dbReference type="SUPFAM" id="SSF56801">
    <property type="entry name" value="Acetyl-CoA synthetase-like"/>
    <property type="match status" value="1"/>
</dbReference>
<evidence type="ECO:0000256" key="5">
    <source>
        <dbReference type="ARBA" id="ARBA00022475"/>
    </source>
</evidence>
<dbReference type="SUPFAM" id="SSF53822">
    <property type="entry name" value="Periplasmic binding protein-like I"/>
    <property type="match status" value="1"/>
</dbReference>
<feature type="transmembrane region" description="Helical" evidence="17">
    <location>
        <begin position="2801"/>
        <end position="2826"/>
    </location>
</feature>
<dbReference type="Gene3D" id="3.30.9.20">
    <property type="match status" value="1"/>
</dbReference>
<dbReference type="GO" id="GO:0015658">
    <property type="term" value="F:branched-chain amino acid transmembrane transporter activity"/>
    <property type="evidence" value="ECO:0007669"/>
    <property type="project" value="InterPro"/>
</dbReference>
<dbReference type="InterPro" id="IPR013786">
    <property type="entry name" value="AcylCoA_DH/ox_N"/>
</dbReference>
<dbReference type="InterPro" id="IPR042099">
    <property type="entry name" value="ANL_N_sf"/>
</dbReference>
<dbReference type="CDD" id="cd03224">
    <property type="entry name" value="ABC_TM1139_LivF_branched"/>
    <property type="match status" value="1"/>
</dbReference>
<dbReference type="InterPro" id="IPR006091">
    <property type="entry name" value="Acyl-CoA_Oxase/DH_mid-dom"/>
</dbReference>
<keyword evidence="9 17" id="KW-0812">Transmembrane</keyword>
<dbReference type="InterPro" id="IPR009100">
    <property type="entry name" value="AcylCoA_DH/oxidase_NM_dom_sf"/>
</dbReference>
<feature type="transmembrane region" description="Helical" evidence="17">
    <location>
        <begin position="2855"/>
        <end position="2874"/>
    </location>
</feature>
<dbReference type="Gene3D" id="3.30.70.920">
    <property type="match status" value="1"/>
</dbReference>
<evidence type="ECO:0008006" key="22">
    <source>
        <dbReference type="Google" id="ProtNLM"/>
    </source>
</evidence>
<proteinExistence type="inferred from homology"/>
<dbReference type="Gene3D" id="2.30.130.110">
    <property type="match status" value="1"/>
</dbReference>
<evidence type="ECO:0000256" key="16">
    <source>
        <dbReference type="ARBA" id="ARBA00023239"/>
    </source>
</evidence>
<dbReference type="Pfam" id="PF02770">
    <property type="entry name" value="Acyl-CoA_dh_M"/>
    <property type="match status" value="1"/>
</dbReference>
<feature type="transmembrane region" description="Helical" evidence="17">
    <location>
        <begin position="3293"/>
        <end position="3310"/>
    </location>
</feature>
<dbReference type="InterPro" id="IPR027417">
    <property type="entry name" value="P-loop_NTPase"/>
</dbReference>
<dbReference type="InterPro" id="IPR011051">
    <property type="entry name" value="RmlC_Cupin_sf"/>
</dbReference>
<feature type="transmembrane region" description="Helical" evidence="17">
    <location>
        <begin position="2931"/>
        <end position="2951"/>
    </location>
</feature>
<evidence type="ECO:0000256" key="11">
    <source>
        <dbReference type="ARBA" id="ARBA00022741"/>
    </source>
</evidence>
<dbReference type="InterPro" id="IPR014710">
    <property type="entry name" value="RmlC-like_jellyroll"/>
</dbReference>
<dbReference type="Gene3D" id="1.20.140.10">
    <property type="entry name" value="Butyryl-CoA Dehydrogenase, subunit A, domain 3"/>
    <property type="match status" value="1"/>
</dbReference>
<dbReference type="CDD" id="cd02208">
    <property type="entry name" value="cupin_RmlC-like"/>
    <property type="match status" value="1"/>
</dbReference>
<dbReference type="InterPro" id="IPR029045">
    <property type="entry name" value="ClpP/crotonase-like_dom_sf"/>
</dbReference>
<dbReference type="CDD" id="cd00448">
    <property type="entry name" value="YjgF_YER057c_UK114_family"/>
    <property type="match status" value="1"/>
</dbReference>
<dbReference type="Pfam" id="PF00106">
    <property type="entry name" value="adh_short"/>
    <property type="match status" value="1"/>
</dbReference>
<dbReference type="InterPro" id="IPR057326">
    <property type="entry name" value="KR_dom"/>
</dbReference>
<dbReference type="Pfam" id="PF00005">
    <property type="entry name" value="ABC_tran"/>
    <property type="match status" value="2"/>
</dbReference>
<dbReference type="PANTHER" id="PTHR43352">
    <property type="entry name" value="ACETYL-COA SYNTHETASE"/>
    <property type="match status" value="1"/>
</dbReference>
<feature type="domain" description="HTH marR-type" evidence="19">
    <location>
        <begin position="973"/>
        <end position="1107"/>
    </location>
</feature>
<evidence type="ECO:0000256" key="2">
    <source>
        <dbReference type="ARBA" id="ARBA00004651"/>
    </source>
</evidence>
<dbReference type="SUPFAM" id="SSF54909">
    <property type="entry name" value="Dimeric alpha+beta barrel"/>
    <property type="match status" value="1"/>
</dbReference>
<keyword evidence="13" id="KW-0067">ATP-binding</keyword>
<keyword evidence="7" id="KW-0436">Ligase</keyword>
<dbReference type="Pfam" id="PF20629">
    <property type="entry name" value="GD_AH_C"/>
    <property type="match status" value="1"/>
</dbReference>
<feature type="transmembrane region" description="Helical" evidence="17">
    <location>
        <begin position="3367"/>
        <end position="3389"/>
    </location>
</feature>
<accession>A0AA36N1M8</accession>
<gene>
    <name evidence="20" type="ORF">EVOR1521_LOCUS16505</name>
</gene>
<evidence type="ECO:0000256" key="3">
    <source>
        <dbReference type="ARBA" id="ARBA00009347"/>
    </source>
</evidence>
<dbReference type="Pfam" id="PF04295">
    <property type="entry name" value="GD_AH_second"/>
    <property type="match status" value="1"/>
</dbReference>
<dbReference type="InterPro" id="IPR036388">
    <property type="entry name" value="WH-like_DNA-bd_sf"/>
</dbReference>
<feature type="domain" description="ABC transporter" evidence="18">
    <location>
        <begin position="3617"/>
        <end position="3831"/>
    </location>
</feature>
<evidence type="ECO:0000256" key="14">
    <source>
        <dbReference type="ARBA" id="ARBA00022989"/>
    </source>
</evidence>
<dbReference type="InterPro" id="IPR036390">
    <property type="entry name" value="WH_DNA-bd_sf"/>
</dbReference>
<dbReference type="Pfam" id="PF12802">
    <property type="entry name" value="MarR_2"/>
    <property type="match status" value="1"/>
</dbReference>
<dbReference type="Pfam" id="PF13458">
    <property type="entry name" value="Peripla_BP_6"/>
    <property type="match status" value="1"/>
</dbReference>
<evidence type="ECO:0000256" key="15">
    <source>
        <dbReference type="ARBA" id="ARBA00023136"/>
    </source>
</evidence>
<dbReference type="SUPFAM" id="SSF51735">
    <property type="entry name" value="NAD(P)-binding Rossmann-fold domains"/>
    <property type="match status" value="1"/>
</dbReference>
<dbReference type="SUPFAM" id="SSF47203">
    <property type="entry name" value="Acyl-CoA dehydrogenase C-terminal domain-like"/>
    <property type="match status" value="1"/>
</dbReference>
<dbReference type="PROSITE" id="PS00166">
    <property type="entry name" value="ENOYL_COA_HYDRATASE"/>
    <property type="match status" value="1"/>
</dbReference>
<dbReference type="Pfam" id="PF00724">
    <property type="entry name" value="Oxidored_FMN"/>
    <property type="match status" value="1"/>
</dbReference>
<dbReference type="Gene3D" id="3.40.50.2300">
    <property type="match status" value="2"/>
</dbReference>